<dbReference type="PANTHER" id="PTHR43804">
    <property type="entry name" value="LD18447P"/>
    <property type="match status" value="1"/>
</dbReference>
<feature type="domain" description="Prokaryotic-type class I peptide chain release factors" evidence="4">
    <location>
        <begin position="267"/>
        <end position="283"/>
    </location>
</feature>
<organism evidence="5 6">
    <name type="scientific">Puccinia striiformis</name>
    <dbReference type="NCBI Taxonomy" id="27350"/>
    <lineage>
        <taxon>Eukaryota</taxon>
        <taxon>Fungi</taxon>
        <taxon>Dikarya</taxon>
        <taxon>Basidiomycota</taxon>
        <taxon>Pucciniomycotina</taxon>
        <taxon>Pucciniomycetes</taxon>
        <taxon>Pucciniales</taxon>
        <taxon>Pucciniaceae</taxon>
        <taxon>Puccinia</taxon>
    </lineage>
</organism>
<evidence type="ECO:0000313" key="6">
    <source>
        <dbReference type="Proteomes" id="UP000239156"/>
    </source>
</evidence>
<dbReference type="InterPro" id="IPR050057">
    <property type="entry name" value="Prokaryotic/Mito_RF"/>
</dbReference>
<keyword evidence="2" id="KW-0488">Methylation</keyword>
<evidence type="ECO:0000256" key="2">
    <source>
        <dbReference type="ARBA" id="ARBA00022481"/>
    </source>
</evidence>
<evidence type="ECO:0000256" key="1">
    <source>
        <dbReference type="ARBA" id="ARBA00010835"/>
    </source>
</evidence>
<dbReference type="OrthoDB" id="2019491at2759"/>
<dbReference type="Pfam" id="PF03462">
    <property type="entry name" value="PCRF"/>
    <property type="match status" value="1"/>
</dbReference>
<accession>A0A2S4W1B9</accession>
<dbReference type="InterPro" id="IPR000352">
    <property type="entry name" value="Pep_chain_release_fac_I"/>
</dbReference>
<evidence type="ECO:0000313" key="5">
    <source>
        <dbReference type="EMBL" id="POW15538.1"/>
    </source>
</evidence>
<keyword evidence="6" id="KW-1185">Reference proteome</keyword>
<dbReference type="SMART" id="SM00937">
    <property type="entry name" value="PCRF"/>
    <property type="match status" value="1"/>
</dbReference>
<proteinExistence type="inferred from homology"/>
<comment type="similarity">
    <text evidence="1">Belongs to the prokaryotic/mitochondrial release factor family.</text>
</comment>
<dbReference type="VEuPathDB" id="FungiDB:PSTT_02095"/>
<dbReference type="PANTHER" id="PTHR43804:SF7">
    <property type="entry name" value="LD18447P"/>
    <property type="match status" value="1"/>
</dbReference>
<dbReference type="Pfam" id="PF00472">
    <property type="entry name" value="RF-1"/>
    <property type="match status" value="1"/>
</dbReference>
<gene>
    <name evidence="5" type="ORF">PSTT_02095</name>
</gene>
<dbReference type="PROSITE" id="PS00745">
    <property type="entry name" value="RF_PROK_I"/>
    <property type="match status" value="1"/>
</dbReference>
<evidence type="ECO:0000256" key="3">
    <source>
        <dbReference type="ARBA" id="ARBA00022917"/>
    </source>
</evidence>
<evidence type="ECO:0000259" key="4">
    <source>
        <dbReference type="PROSITE" id="PS00745"/>
    </source>
</evidence>
<dbReference type="VEuPathDB" id="FungiDB:PSHT_06547"/>
<dbReference type="EMBL" id="PKSL01000012">
    <property type="protein sequence ID" value="POW15538.1"/>
    <property type="molecule type" value="Genomic_DNA"/>
</dbReference>
<protein>
    <recommendedName>
        <fullName evidence="4">Prokaryotic-type class I peptide chain release factors domain-containing protein</fullName>
    </recommendedName>
</protein>
<comment type="caution">
    <text evidence="5">The sequence shown here is derived from an EMBL/GenBank/DDBJ whole genome shotgun (WGS) entry which is preliminary data.</text>
</comment>
<sequence>MSALNILRTSRPKPTRLPNITRRRWISNDTELIRAARNYLLNLDSSASASALESAAKYESIRKQKTVLPLKLNIEKYDQLSSLACELKTIAENDPDTDMREIARTELGAISEETMPTTITELKENLIKLISPRPMAYSQSALVEIKAGVGGIEAAHFATLLMSLYTRLATRKRWQIKPVSVEHMHSGQGQDGLREAVLEIEGPDVYGSLRWEAGVHRVQRIPFLQTTCAIHTSTASVIVLPLSPPGSEKNVEENLFEEKDLRLETMRAQGAGGQHVNKTESAVRLTHIPTGTVVMMQDSRSQHQNRERAYMILRARLLDLKLRQKVIENRENRLSQVKNSNRSEKIRTYNFPQGRVTDHRIGLTLPRLNDIVEGGEQ</sequence>
<dbReference type="Gene3D" id="3.30.70.1660">
    <property type="match status" value="1"/>
</dbReference>
<keyword evidence="3" id="KW-0648">Protein biosynthesis</keyword>
<dbReference type="Gene3D" id="3.30.160.20">
    <property type="match status" value="1"/>
</dbReference>
<dbReference type="SUPFAM" id="SSF75620">
    <property type="entry name" value="Release factor"/>
    <property type="match status" value="1"/>
</dbReference>
<name>A0A2S4W1B9_9BASI</name>
<dbReference type="InterPro" id="IPR045853">
    <property type="entry name" value="Pep_chain_release_fac_I_sf"/>
</dbReference>
<dbReference type="Proteomes" id="UP000239156">
    <property type="component" value="Unassembled WGS sequence"/>
</dbReference>
<dbReference type="InterPro" id="IPR005139">
    <property type="entry name" value="PCRF"/>
</dbReference>
<reference evidence="5" key="1">
    <citation type="submission" date="2017-12" db="EMBL/GenBank/DDBJ databases">
        <title>Gene loss provides genomic basis for host adaptation in cereal stripe rust fungi.</title>
        <authorList>
            <person name="Xia C."/>
        </authorList>
    </citation>
    <scope>NUCLEOTIDE SEQUENCE [LARGE SCALE GENOMIC DNA]</scope>
    <source>
        <strain evidence="5">93-210</strain>
    </source>
</reference>